<dbReference type="AlphaFoldDB" id="A0A6C0IU05"/>
<dbReference type="InterPro" id="IPR014901">
    <property type="entry name" value="2-cysteine_adaptor"/>
</dbReference>
<evidence type="ECO:0000313" key="2">
    <source>
        <dbReference type="EMBL" id="QHT96179.1"/>
    </source>
</evidence>
<feature type="domain" description="2-cysteine adaptor" evidence="1">
    <location>
        <begin position="6"/>
        <end position="35"/>
    </location>
</feature>
<reference evidence="2" key="1">
    <citation type="journal article" date="2020" name="Nature">
        <title>Giant virus diversity and host interactions through global metagenomics.</title>
        <authorList>
            <person name="Schulz F."/>
            <person name="Roux S."/>
            <person name="Paez-Espino D."/>
            <person name="Jungbluth S."/>
            <person name="Walsh D.A."/>
            <person name="Denef V.J."/>
            <person name="McMahon K.D."/>
            <person name="Konstantinidis K.T."/>
            <person name="Eloe-Fadrosh E.A."/>
            <person name="Kyrpides N.C."/>
            <person name="Woyke T."/>
        </authorList>
    </citation>
    <scope>NUCLEOTIDE SEQUENCE</scope>
    <source>
        <strain evidence="2">GVMAG-M-3300024302-11</strain>
    </source>
</reference>
<organism evidence="2">
    <name type="scientific">viral metagenome</name>
    <dbReference type="NCBI Taxonomy" id="1070528"/>
    <lineage>
        <taxon>unclassified sequences</taxon>
        <taxon>metagenomes</taxon>
        <taxon>organismal metagenomes</taxon>
    </lineage>
</organism>
<sequence>MTELNTWWHNKGINPYTKRKIKKNSKIFTKLLKDCLINESINDSYHKFRNNKKDPLIHMNLPLIKNKPLFEYKYCWEPLTGEIISIDPRGPLYFDPDTLIYYFYTNRLKYLWVDSVDGFTGSYGDGLGNGPNFYIHGRGYSLHYYLFRLPLFDAFCDNISNQQTTVAPILSLEDITLIYKLACQYKNNYKKIYGKDRPNLIEIYNLYNKAIEKPQIDEEILDILRGINGDNISLTNEDIDTNTFLLNKIAIDALKII</sequence>
<dbReference type="Pfam" id="PF08793">
    <property type="entry name" value="2C_adapt"/>
    <property type="match status" value="1"/>
</dbReference>
<name>A0A6C0IU05_9ZZZZ</name>
<evidence type="ECO:0000259" key="1">
    <source>
        <dbReference type="Pfam" id="PF08793"/>
    </source>
</evidence>
<proteinExistence type="predicted"/>
<dbReference type="EMBL" id="MN740254">
    <property type="protein sequence ID" value="QHT96179.1"/>
    <property type="molecule type" value="Genomic_DNA"/>
</dbReference>
<protein>
    <recommendedName>
        <fullName evidence="1">2-cysteine adaptor domain-containing protein</fullName>
    </recommendedName>
</protein>
<accession>A0A6C0IU05</accession>